<dbReference type="PANTHER" id="PTHR31207">
    <property type="entry name" value="ECA1 GAMETOGENESIS FAMILY PROTEIN (DUF784)-RELATED-RELATED"/>
    <property type="match status" value="1"/>
</dbReference>
<evidence type="ECO:0000313" key="3">
    <source>
        <dbReference type="EMBL" id="KAL3640170.1"/>
    </source>
</evidence>
<proteinExistence type="predicted"/>
<evidence type="ECO:0000313" key="4">
    <source>
        <dbReference type="Proteomes" id="UP001632038"/>
    </source>
</evidence>
<keyword evidence="1" id="KW-0732">Signal</keyword>
<feature type="domain" description="Prolamin-like" evidence="2">
    <location>
        <begin position="109"/>
        <end position="179"/>
    </location>
</feature>
<evidence type="ECO:0000256" key="1">
    <source>
        <dbReference type="ARBA" id="ARBA00022729"/>
    </source>
</evidence>
<protein>
    <recommendedName>
        <fullName evidence="2">Prolamin-like domain-containing protein</fullName>
    </recommendedName>
</protein>
<organism evidence="3 4">
    <name type="scientific">Castilleja foliolosa</name>
    <dbReference type="NCBI Taxonomy" id="1961234"/>
    <lineage>
        <taxon>Eukaryota</taxon>
        <taxon>Viridiplantae</taxon>
        <taxon>Streptophyta</taxon>
        <taxon>Embryophyta</taxon>
        <taxon>Tracheophyta</taxon>
        <taxon>Spermatophyta</taxon>
        <taxon>Magnoliopsida</taxon>
        <taxon>eudicotyledons</taxon>
        <taxon>Gunneridae</taxon>
        <taxon>Pentapetalae</taxon>
        <taxon>asterids</taxon>
        <taxon>lamiids</taxon>
        <taxon>Lamiales</taxon>
        <taxon>Orobanchaceae</taxon>
        <taxon>Pedicularideae</taxon>
        <taxon>Castillejinae</taxon>
        <taxon>Castilleja</taxon>
    </lineage>
</organism>
<dbReference type="EMBL" id="JAVIJP010000017">
    <property type="protein sequence ID" value="KAL3640170.1"/>
    <property type="molecule type" value="Genomic_DNA"/>
</dbReference>
<accession>A0ABD3DCV7</accession>
<evidence type="ECO:0000259" key="2">
    <source>
        <dbReference type="Pfam" id="PF05617"/>
    </source>
</evidence>
<sequence length="185" mass="21897">MPNKLIEEIEMIHPLLKCAEHVVHNRKFPKSCCSKLIDTGPDCHVELVEGENHFFKDNKKGHEQKRITVRGDELWNKCEKLVPPSEDKDYPRLPERRYRPNYREFLEGCARKVTEKCAKEVVYSIFEKRKEVDKKCCMRLVNMGKECHDALVEALDNLGKYEKKRKEVKENSGRVWKHCEEIVKN</sequence>
<dbReference type="PANTHER" id="PTHR31207:SF35">
    <property type="entry name" value="PROLAMIN-LIKE DOMAIN-CONTAINING PROTEIN"/>
    <property type="match status" value="1"/>
</dbReference>
<dbReference type="InterPro" id="IPR040220">
    <property type="entry name" value="DD11"/>
</dbReference>
<dbReference type="Pfam" id="PF05617">
    <property type="entry name" value="Prolamin_like"/>
    <property type="match status" value="1"/>
</dbReference>
<reference evidence="4" key="1">
    <citation type="journal article" date="2024" name="IScience">
        <title>Strigolactones Initiate the Formation of Haustorium-like Structures in Castilleja.</title>
        <authorList>
            <person name="Buerger M."/>
            <person name="Peterson D."/>
            <person name="Chory J."/>
        </authorList>
    </citation>
    <scope>NUCLEOTIDE SEQUENCE [LARGE SCALE GENOMIC DNA]</scope>
</reference>
<comment type="caution">
    <text evidence="3">The sequence shown here is derived from an EMBL/GenBank/DDBJ whole genome shotgun (WGS) entry which is preliminary data.</text>
</comment>
<name>A0ABD3DCV7_9LAMI</name>
<dbReference type="InterPro" id="IPR008502">
    <property type="entry name" value="Prolamin-like"/>
</dbReference>
<gene>
    <name evidence="3" type="ORF">CASFOL_015138</name>
</gene>
<dbReference type="Proteomes" id="UP001632038">
    <property type="component" value="Unassembled WGS sequence"/>
</dbReference>
<keyword evidence="4" id="KW-1185">Reference proteome</keyword>
<dbReference type="AlphaFoldDB" id="A0ABD3DCV7"/>